<dbReference type="Proteomes" id="UP000887564">
    <property type="component" value="Unplaced"/>
</dbReference>
<sequence length="40" mass="4452">MDEKTANYISSEKRYGGGECLACAAASEQHTKETVLRFQK</sequence>
<accession>A0A914S055</accession>
<protein>
    <submittedName>
        <fullName evidence="2">Uncharacterized protein</fullName>
    </submittedName>
</protein>
<proteinExistence type="predicted"/>
<evidence type="ECO:0000313" key="2">
    <source>
        <dbReference type="WBParaSite" id="PEQ_0001196301-mRNA-1"/>
    </source>
</evidence>
<reference evidence="2" key="1">
    <citation type="submission" date="2022-11" db="UniProtKB">
        <authorList>
            <consortium name="WormBaseParasite"/>
        </authorList>
    </citation>
    <scope>IDENTIFICATION</scope>
</reference>
<evidence type="ECO:0000313" key="1">
    <source>
        <dbReference type="Proteomes" id="UP000887564"/>
    </source>
</evidence>
<dbReference type="WBParaSite" id="PEQ_0001196301-mRNA-1">
    <property type="protein sequence ID" value="PEQ_0001196301-mRNA-1"/>
    <property type="gene ID" value="PEQ_0001196301"/>
</dbReference>
<organism evidence="1 2">
    <name type="scientific">Parascaris equorum</name>
    <name type="common">Equine roundworm</name>
    <dbReference type="NCBI Taxonomy" id="6256"/>
    <lineage>
        <taxon>Eukaryota</taxon>
        <taxon>Metazoa</taxon>
        <taxon>Ecdysozoa</taxon>
        <taxon>Nematoda</taxon>
        <taxon>Chromadorea</taxon>
        <taxon>Rhabditida</taxon>
        <taxon>Spirurina</taxon>
        <taxon>Ascaridomorpha</taxon>
        <taxon>Ascaridoidea</taxon>
        <taxon>Ascarididae</taxon>
        <taxon>Parascaris</taxon>
    </lineage>
</organism>
<dbReference type="AlphaFoldDB" id="A0A914S055"/>
<name>A0A914S055_PAREQ</name>
<keyword evidence="1" id="KW-1185">Reference proteome</keyword>